<sequence>MDDDNSQVTGNPYFFKCNWKQENTYSPNDVFILRTTSVNYFDDVLMNATPEEILGRVNSRKVTDSRLSNRIYDNILITKGFDQILKANTYILYVWKDGGRIDQVVIRDTNWAENVPDLLEDSSVTNIFLAMLESSS</sequence>
<gene>
    <name evidence="1" type="ORF">B0I21_10561</name>
</gene>
<dbReference type="EMBL" id="SNZV01000005">
    <property type="protein sequence ID" value="TDS12930.1"/>
    <property type="molecule type" value="Genomic_DNA"/>
</dbReference>
<accession>A0A4R7CXC0</accession>
<evidence type="ECO:0000313" key="2">
    <source>
        <dbReference type="Proteomes" id="UP000294752"/>
    </source>
</evidence>
<protein>
    <submittedName>
        <fullName evidence="1">Uncharacterized protein</fullName>
    </submittedName>
</protein>
<proteinExistence type="predicted"/>
<dbReference type="Proteomes" id="UP000294752">
    <property type="component" value="Unassembled WGS sequence"/>
</dbReference>
<reference evidence="1 2" key="1">
    <citation type="submission" date="2019-03" db="EMBL/GenBank/DDBJ databases">
        <title>Genomic Encyclopedia of Type Strains, Phase III (KMG-III): the genomes of soil and plant-associated and newly described type strains.</title>
        <authorList>
            <person name="Whitman W."/>
        </authorList>
    </citation>
    <scope>NUCLEOTIDE SEQUENCE [LARGE SCALE GENOMIC DNA]</scope>
    <source>
        <strain evidence="1 2">CGMCC 1.12801</strain>
    </source>
</reference>
<organism evidence="1 2">
    <name type="scientific">Sphingobacterium paludis</name>
    <dbReference type="NCBI Taxonomy" id="1476465"/>
    <lineage>
        <taxon>Bacteria</taxon>
        <taxon>Pseudomonadati</taxon>
        <taxon>Bacteroidota</taxon>
        <taxon>Sphingobacteriia</taxon>
        <taxon>Sphingobacteriales</taxon>
        <taxon>Sphingobacteriaceae</taxon>
        <taxon>Sphingobacterium</taxon>
    </lineage>
</organism>
<keyword evidence="2" id="KW-1185">Reference proteome</keyword>
<comment type="caution">
    <text evidence="1">The sequence shown here is derived from an EMBL/GenBank/DDBJ whole genome shotgun (WGS) entry which is preliminary data.</text>
</comment>
<name>A0A4R7CXC0_9SPHI</name>
<dbReference type="AlphaFoldDB" id="A0A4R7CXC0"/>
<evidence type="ECO:0000313" key="1">
    <source>
        <dbReference type="EMBL" id="TDS12930.1"/>
    </source>
</evidence>